<evidence type="ECO:0000313" key="4">
    <source>
        <dbReference type="Proteomes" id="UP000230069"/>
    </source>
</evidence>
<gene>
    <name evidence="3" type="ORF">AQUCO_02800256v1</name>
</gene>
<dbReference type="SUPFAM" id="SSF52058">
    <property type="entry name" value="L domain-like"/>
    <property type="match status" value="1"/>
</dbReference>
<dbReference type="Pfam" id="PF23598">
    <property type="entry name" value="LRR_14"/>
    <property type="match status" value="1"/>
</dbReference>
<reference evidence="3 4" key="1">
    <citation type="submission" date="2017-09" db="EMBL/GenBank/DDBJ databases">
        <title>WGS assembly of Aquilegia coerulea Goldsmith.</title>
        <authorList>
            <person name="Hodges S."/>
            <person name="Kramer E."/>
            <person name="Nordborg M."/>
            <person name="Tomkins J."/>
            <person name="Borevitz J."/>
            <person name="Derieg N."/>
            <person name="Yan J."/>
            <person name="Mihaltcheva S."/>
            <person name="Hayes R.D."/>
            <person name="Rokhsar D."/>
        </authorList>
    </citation>
    <scope>NUCLEOTIDE SEQUENCE [LARGE SCALE GENOMIC DNA]</scope>
    <source>
        <strain evidence="4">cv. Goldsmith</strain>
    </source>
</reference>
<dbReference type="STRING" id="218851.A0A2G5D4I1"/>
<evidence type="ECO:0000313" key="3">
    <source>
        <dbReference type="EMBL" id="PIA38419.1"/>
    </source>
</evidence>
<dbReference type="PANTHER" id="PTHR47186:SF49">
    <property type="entry name" value="NB-ARC DOMAIN-CONTAINING PROTEIN"/>
    <property type="match status" value="1"/>
</dbReference>
<dbReference type="PANTHER" id="PTHR47186">
    <property type="entry name" value="LEUCINE-RICH REPEAT-CONTAINING PROTEIN 57"/>
    <property type="match status" value="1"/>
</dbReference>
<dbReference type="Gene3D" id="3.80.10.10">
    <property type="entry name" value="Ribonuclease Inhibitor"/>
    <property type="match status" value="1"/>
</dbReference>
<dbReference type="EMBL" id="KZ305045">
    <property type="protein sequence ID" value="PIA38419.1"/>
    <property type="molecule type" value="Genomic_DNA"/>
</dbReference>
<dbReference type="InterPro" id="IPR055414">
    <property type="entry name" value="LRR_R13L4/SHOC2-like"/>
</dbReference>
<proteinExistence type="predicted"/>
<dbReference type="InterPro" id="IPR032675">
    <property type="entry name" value="LRR_dom_sf"/>
</dbReference>
<feature type="domain" description="Disease resistance R13L4/SHOC-2-like LRR" evidence="2">
    <location>
        <begin position="8"/>
        <end position="173"/>
    </location>
</feature>
<organism evidence="3 4">
    <name type="scientific">Aquilegia coerulea</name>
    <name type="common">Rocky mountain columbine</name>
    <dbReference type="NCBI Taxonomy" id="218851"/>
    <lineage>
        <taxon>Eukaryota</taxon>
        <taxon>Viridiplantae</taxon>
        <taxon>Streptophyta</taxon>
        <taxon>Embryophyta</taxon>
        <taxon>Tracheophyta</taxon>
        <taxon>Spermatophyta</taxon>
        <taxon>Magnoliopsida</taxon>
        <taxon>Ranunculales</taxon>
        <taxon>Ranunculaceae</taxon>
        <taxon>Thalictroideae</taxon>
        <taxon>Aquilegia</taxon>
    </lineage>
</organism>
<evidence type="ECO:0000259" key="2">
    <source>
        <dbReference type="Pfam" id="PF23598"/>
    </source>
</evidence>
<name>A0A2G5D4I1_AQUCA</name>
<dbReference type="OrthoDB" id="2016095at2759"/>
<protein>
    <recommendedName>
        <fullName evidence="2">Disease resistance R13L4/SHOC-2-like LRR domain-containing protein</fullName>
    </recommendedName>
</protein>
<dbReference type="Proteomes" id="UP000230069">
    <property type="component" value="Unassembled WGS sequence"/>
</dbReference>
<keyword evidence="1" id="KW-0677">Repeat</keyword>
<evidence type="ECO:0000256" key="1">
    <source>
        <dbReference type="ARBA" id="ARBA00022737"/>
    </source>
</evidence>
<dbReference type="AlphaFoldDB" id="A0A2G5D4I1"/>
<dbReference type="InParanoid" id="A0A2G5D4I1"/>
<keyword evidence="4" id="KW-1185">Reference proteome</keyword>
<sequence>MYLHKRLIRKRQNLQILVISECRNLKTLPPSITMLMSLVVLNIENCSSLQNLPQGMWRLAKLQVLSGFKLARPGNNGARLDELVGLKELRELRISLSKNDETADDEEHVLSKLDQLKVLSIDAKDCDTNQFLLVNKLLPPPSLRELFLRSYLGDITPIWLSPPYLPDLVYLYVDQSLYLRRVSKSFWGTNERQILENGRIMF</sequence>
<accession>A0A2G5D4I1</accession>